<name>A0AAU7KGG0_9GAMM</name>
<accession>A0AAU7KGG0</accession>
<sequence length="126" mass="13768">MSSTAVSPNMEKGLAFFRKHNPAAAQALEEKLGDFAPDLMRLVAEFPFGEMYGRDGLDPKLRQSATLSALACGGHENQLRIHIGIARSLGFTRDELVELFMQLAPYAGFPVTINAVLAVKDIYPDT</sequence>
<dbReference type="InterPro" id="IPR029032">
    <property type="entry name" value="AhpD-like"/>
</dbReference>
<proteinExistence type="predicted"/>
<dbReference type="PANTHER" id="PTHR33570">
    <property type="entry name" value="4-CARBOXYMUCONOLACTONE DECARBOXYLASE FAMILY PROTEIN"/>
    <property type="match status" value="1"/>
</dbReference>
<dbReference type="Pfam" id="PF02627">
    <property type="entry name" value="CMD"/>
    <property type="match status" value="1"/>
</dbReference>
<dbReference type="GO" id="GO:0051920">
    <property type="term" value="F:peroxiredoxin activity"/>
    <property type="evidence" value="ECO:0007669"/>
    <property type="project" value="InterPro"/>
</dbReference>
<dbReference type="InterPro" id="IPR052512">
    <property type="entry name" value="4CMD/NDH-1_regulator"/>
</dbReference>
<protein>
    <submittedName>
        <fullName evidence="2">Carboxymuconolactone decarboxylase family protein</fullName>
    </submittedName>
</protein>
<dbReference type="SUPFAM" id="SSF69118">
    <property type="entry name" value="AhpD-like"/>
    <property type="match status" value="1"/>
</dbReference>
<dbReference type="PANTHER" id="PTHR33570:SF10">
    <property type="entry name" value="GAMMA-CARBOXYMUCONOLACTONE DECARBOXYLASE"/>
    <property type="match status" value="1"/>
</dbReference>
<dbReference type="RefSeq" id="WP_052704215.1">
    <property type="nucleotide sequence ID" value="NZ_CP098827.1"/>
</dbReference>
<dbReference type="InterPro" id="IPR003779">
    <property type="entry name" value="CMD-like"/>
</dbReference>
<organism evidence="2">
    <name type="scientific">Halomonas sp. RT37</name>
    <dbReference type="NCBI Taxonomy" id="2950872"/>
    <lineage>
        <taxon>Bacteria</taxon>
        <taxon>Pseudomonadati</taxon>
        <taxon>Pseudomonadota</taxon>
        <taxon>Gammaproteobacteria</taxon>
        <taxon>Oceanospirillales</taxon>
        <taxon>Halomonadaceae</taxon>
        <taxon>Halomonas</taxon>
    </lineage>
</organism>
<dbReference type="AlphaFoldDB" id="A0AAU7KGG0"/>
<reference evidence="2" key="1">
    <citation type="submission" date="2022-06" db="EMBL/GenBank/DDBJ databases">
        <title>A novel DMS-producing enzyme.</title>
        <authorList>
            <person name="Zhang Y."/>
        </authorList>
    </citation>
    <scope>NUCLEOTIDE SEQUENCE</scope>
    <source>
        <strain evidence="2">RT37</strain>
    </source>
</reference>
<gene>
    <name evidence="2" type="ORF">NFG58_18095</name>
</gene>
<dbReference type="Gene3D" id="1.20.1290.10">
    <property type="entry name" value="AhpD-like"/>
    <property type="match status" value="1"/>
</dbReference>
<dbReference type="EMBL" id="CP098827">
    <property type="protein sequence ID" value="XBO70499.1"/>
    <property type="molecule type" value="Genomic_DNA"/>
</dbReference>
<evidence type="ECO:0000313" key="2">
    <source>
        <dbReference type="EMBL" id="XBO70499.1"/>
    </source>
</evidence>
<feature type="domain" description="Carboxymuconolactone decarboxylase-like" evidence="1">
    <location>
        <begin position="37"/>
        <end position="121"/>
    </location>
</feature>
<evidence type="ECO:0000259" key="1">
    <source>
        <dbReference type="Pfam" id="PF02627"/>
    </source>
</evidence>